<evidence type="ECO:0000313" key="3">
    <source>
        <dbReference type="Proteomes" id="UP000314294"/>
    </source>
</evidence>
<gene>
    <name evidence="2" type="ORF">EYF80_056391</name>
</gene>
<proteinExistence type="predicted"/>
<feature type="compositionally biased region" description="Low complexity" evidence="1">
    <location>
        <begin position="262"/>
        <end position="312"/>
    </location>
</feature>
<dbReference type="AlphaFoldDB" id="A0A4Z2EX04"/>
<dbReference type="Proteomes" id="UP000314294">
    <property type="component" value="Unassembled WGS sequence"/>
</dbReference>
<name>A0A4Z2EX04_9TELE</name>
<dbReference type="EMBL" id="SRLO01002242">
    <property type="protein sequence ID" value="TNN33447.1"/>
    <property type="molecule type" value="Genomic_DNA"/>
</dbReference>
<feature type="region of interest" description="Disordered" evidence="1">
    <location>
        <begin position="262"/>
        <end position="328"/>
    </location>
</feature>
<evidence type="ECO:0000256" key="1">
    <source>
        <dbReference type="SAM" id="MobiDB-lite"/>
    </source>
</evidence>
<protein>
    <submittedName>
        <fullName evidence="2">Uncharacterized protein</fullName>
    </submittedName>
</protein>
<keyword evidence="3" id="KW-1185">Reference proteome</keyword>
<sequence>MTTHLPTEAGASAVMMNSVPTCSTGERTTITLTQGGQMSLAAGGGEGPWVSISEVSLELELEGEEKEGVDSHSSFSDSVISPSSGSLFPSESALEAGLFFFFSFLDFDFFFFFLDLSFFSSFFSPSSSSSESVLCLFLLEEVLPLPSLRLEECLRRGAASGLRDFRLDFFFIVFLSTHSGSSSSNSSNMNSCRQTVNREVSASSSPTGRWLWSSHSPEHLVSVFKGNSLQTFLYPSVLDVLGLYMSDGGVFSALQSRSSSFRNSTRSRSSSVHSRRSSSASSGSSSCSCSSGCASSSGSCTSFSQTSFSMSSTKETPTVDSVKNRDAR</sequence>
<comment type="caution">
    <text evidence="2">The sequence shown here is derived from an EMBL/GenBank/DDBJ whole genome shotgun (WGS) entry which is preliminary data.</text>
</comment>
<organism evidence="2 3">
    <name type="scientific">Liparis tanakae</name>
    <name type="common">Tanaka's snailfish</name>
    <dbReference type="NCBI Taxonomy" id="230148"/>
    <lineage>
        <taxon>Eukaryota</taxon>
        <taxon>Metazoa</taxon>
        <taxon>Chordata</taxon>
        <taxon>Craniata</taxon>
        <taxon>Vertebrata</taxon>
        <taxon>Euteleostomi</taxon>
        <taxon>Actinopterygii</taxon>
        <taxon>Neopterygii</taxon>
        <taxon>Teleostei</taxon>
        <taxon>Neoteleostei</taxon>
        <taxon>Acanthomorphata</taxon>
        <taxon>Eupercaria</taxon>
        <taxon>Perciformes</taxon>
        <taxon>Cottioidei</taxon>
        <taxon>Cottales</taxon>
        <taxon>Liparidae</taxon>
        <taxon>Liparis</taxon>
    </lineage>
</organism>
<reference evidence="2 3" key="1">
    <citation type="submission" date="2019-03" db="EMBL/GenBank/DDBJ databases">
        <title>First draft genome of Liparis tanakae, snailfish: a comprehensive survey of snailfish specific genes.</title>
        <authorList>
            <person name="Kim W."/>
            <person name="Song I."/>
            <person name="Jeong J.-H."/>
            <person name="Kim D."/>
            <person name="Kim S."/>
            <person name="Ryu S."/>
            <person name="Song J.Y."/>
            <person name="Lee S.K."/>
        </authorList>
    </citation>
    <scope>NUCLEOTIDE SEQUENCE [LARGE SCALE GENOMIC DNA]</scope>
    <source>
        <tissue evidence="2">Muscle</tissue>
    </source>
</reference>
<accession>A0A4Z2EX04</accession>
<evidence type="ECO:0000313" key="2">
    <source>
        <dbReference type="EMBL" id="TNN33447.1"/>
    </source>
</evidence>